<dbReference type="InterPro" id="IPR001173">
    <property type="entry name" value="Glyco_trans_2-like"/>
</dbReference>
<gene>
    <name evidence="5" type="ORF">ACFO4L_02360</name>
</gene>
<reference evidence="6" key="1">
    <citation type="journal article" date="2019" name="Int. J. Syst. Evol. Microbiol.">
        <title>The Global Catalogue of Microorganisms (GCM) 10K type strain sequencing project: providing services to taxonomists for standard genome sequencing and annotation.</title>
        <authorList>
            <consortium name="The Broad Institute Genomics Platform"/>
            <consortium name="The Broad Institute Genome Sequencing Center for Infectious Disease"/>
            <person name="Wu L."/>
            <person name="Ma J."/>
        </authorList>
    </citation>
    <scope>NUCLEOTIDE SEQUENCE [LARGE SCALE GENOMIC DNA]</scope>
    <source>
        <strain evidence="6">JCM 12165</strain>
    </source>
</reference>
<feature type="domain" description="Glycosyltransferase 2-like" evidence="4">
    <location>
        <begin position="4"/>
        <end position="128"/>
    </location>
</feature>
<dbReference type="InterPro" id="IPR029044">
    <property type="entry name" value="Nucleotide-diphossugar_trans"/>
</dbReference>
<keyword evidence="3" id="KW-0808">Transferase</keyword>
<dbReference type="Proteomes" id="UP001595896">
    <property type="component" value="Unassembled WGS sequence"/>
</dbReference>
<evidence type="ECO:0000259" key="4">
    <source>
        <dbReference type="Pfam" id="PF00535"/>
    </source>
</evidence>
<protein>
    <submittedName>
        <fullName evidence="5">Glycosyltransferase family 2 protein</fullName>
    </submittedName>
</protein>
<proteinExistence type="inferred from homology"/>
<keyword evidence="2" id="KW-0328">Glycosyltransferase</keyword>
<keyword evidence="6" id="KW-1185">Reference proteome</keyword>
<dbReference type="Pfam" id="PF00535">
    <property type="entry name" value="Glycos_transf_2"/>
    <property type="match status" value="1"/>
</dbReference>
<accession>A0ABV9NPT6</accession>
<comment type="caution">
    <text evidence="5">The sequence shown here is derived from an EMBL/GenBank/DDBJ whole genome shotgun (WGS) entry which is preliminary data.</text>
</comment>
<dbReference type="RefSeq" id="WP_377908041.1">
    <property type="nucleotide sequence ID" value="NZ_JBHSGK010000003.1"/>
</dbReference>
<dbReference type="Gene3D" id="3.90.550.10">
    <property type="entry name" value="Spore Coat Polysaccharide Biosynthesis Protein SpsA, Chain A"/>
    <property type="match status" value="1"/>
</dbReference>
<sequence>MLVSVIIPVYNVEKYIAECLNSVIKQTHKELQIIIVNDGSTDNSKKIVDTFIDSRIVLIDQVNGGLSHARNSGIEKIEGVYVVFVDSDDYLHPDCIKKMVQAAETNLADIVQTNYYYMWSSGQKVLATGLKENQSCLMGNHQMIKELIHNQYIKNFAWGKLYRADLIKNITFPAGKLFEDVFWQHQVMHRANLLLYLNDPLYYYRQRTGSIVNTYTLKHLDYLEGLEERSKFMYEHYNELYPLQAEETVKMHLIHYKLVIKKVYRKDWRIAARKIRATLNSEKLKSVQINNQETLSSRQLFDIHPSIYISDQALKALFRRIGKRNNNSSRSDVINSVTSR</sequence>
<organism evidence="5 6">
    <name type="scientific">Bacillus daqingensis</name>
    <dbReference type="NCBI Taxonomy" id="872396"/>
    <lineage>
        <taxon>Bacteria</taxon>
        <taxon>Bacillati</taxon>
        <taxon>Bacillota</taxon>
        <taxon>Bacilli</taxon>
        <taxon>Bacillales</taxon>
        <taxon>Bacillaceae</taxon>
        <taxon>Bacillus</taxon>
    </lineage>
</organism>
<dbReference type="EMBL" id="JBHSGK010000003">
    <property type="protein sequence ID" value="MFC4735418.1"/>
    <property type="molecule type" value="Genomic_DNA"/>
</dbReference>
<evidence type="ECO:0000313" key="5">
    <source>
        <dbReference type="EMBL" id="MFC4735418.1"/>
    </source>
</evidence>
<dbReference type="SUPFAM" id="SSF53448">
    <property type="entry name" value="Nucleotide-diphospho-sugar transferases"/>
    <property type="match status" value="1"/>
</dbReference>
<evidence type="ECO:0000256" key="1">
    <source>
        <dbReference type="ARBA" id="ARBA00006739"/>
    </source>
</evidence>
<evidence type="ECO:0000313" key="6">
    <source>
        <dbReference type="Proteomes" id="UP001595896"/>
    </source>
</evidence>
<dbReference type="PANTHER" id="PTHR22916:SF51">
    <property type="entry name" value="GLYCOSYLTRANSFERASE EPSH-RELATED"/>
    <property type="match status" value="1"/>
</dbReference>
<dbReference type="PANTHER" id="PTHR22916">
    <property type="entry name" value="GLYCOSYLTRANSFERASE"/>
    <property type="match status" value="1"/>
</dbReference>
<comment type="similarity">
    <text evidence="1">Belongs to the glycosyltransferase 2 family.</text>
</comment>
<name>A0ABV9NPT6_9BACI</name>
<evidence type="ECO:0000256" key="3">
    <source>
        <dbReference type="ARBA" id="ARBA00022679"/>
    </source>
</evidence>
<evidence type="ECO:0000256" key="2">
    <source>
        <dbReference type="ARBA" id="ARBA00022676"/>
    </source>
</evidence>
<dbReference type="CDD" id="cd00761">
    <property type="entry name" value="Glyco_tranf_GTA_type"/>
    <property type="match status" value="1"/>
</dbReference>